<dbReference type="EMBL" id="BMNI01000003">
    <property type="protein sequence ID" value="GGO89344.1"/>
    <property type="molecule type" value="Genomic_DNA"/>
</dbReference>
<proteinExistence type="inferred from homology"/>
<dbReference type="InterPro" id="IPR000223">
    <property type="entry name" value="Pept_S26A_signal_pept_1"/>
</dbReference>
<accession>A0ABQ2NAE8</accession>
<dbReference type="PROSITE" id="PS00760">
    <property type="entry name" value="SPASE_I_2"/>
    <property type="match status" value="1"/>
</dbReference>
<dbReference type="SUPFAM" id="SSF51306">
    <property type="entry name" value="LexA/Signal peptidase"/>
    <property type="match status" value="1"/>
</dbReference>
<evidence type="ECO:0000256" key="4">
    <source>
        <dbReference type="ARBA" id="ARBA00022801"/>
    </source>
</evidence>
<keyword evidence="4 7" id="KW-0378">Hydrolase</keyword>
<dbReference type="InterPro" id="IPR019757">
    <property type="entry name" value="Pept_S26A_signal_pept_1_Lys-AS"/>
</dbReference>
<evidence type="ECO:0000313" key="10">
    <source>
        <dbReference type="Proteomes" id="UP000655410"/>
    </source>
</evidence>
<organism evidence="9 10">
    <name type="scientific">Nocardioides phosphati</name>
    <dbReference type="NCBI Taxonomy" id="1867775"/>
    <lineage>
        <taxon>Bacteria</taxon>
        <taxon>Bacillati</taxon>
        <taxon>Actinomycetota</taxon>
        <taxon>Actinomycetes</taxon>
        <taxon>Propionibacteriales</taxon>
        <taxon>Nocardioidaceae</taxon>
        <taxon>Nocardioides</taxon>
    </lineage>
</organism>
<dbReference type="Gene3D" id="2.10.109.10">
    <property type="entry name" value="Umud Fragment, subunit A"/>
    <property type="match status" value="1"/>
</dbReference>
<comment type="similarity">
    <text evidence="6">Belongs to the peptidase S26 family. IMP1 subfamily.</text>
</comment>
<evidence type="ECO:0000256" key="6">
    <source>
        <dbReference type="ARBA" id="ARBA00038445"/>
    </source>
</evidence>
<dbReference type="CDD" id="cd06530">
    <property type="entry name" value="S26_SPase_I"/>
    <property type="match status" value="1"/>
</dbReference>
<gene>
    <name evidence="9" type="ORF">GCM10011584_18540</name>
</gene>
<evidence type="ECO:0000313" key="9">
    <source>
        <dbReference type="EMBL" id="GGO89344.1"/>
    </source>
</evidence>
<comment type="subcellular location">
    <subcellularLocation>
        <location evidence="2">Cell membrane</location>
        <topology evidence="2">Single-pass type II membrane protein</topology>
    </subcellularLocation>
    <subcellularLocation>
        <location evidence="7">Membrane</location>
        <topology evidence="7">Single-pass type II membrane protein</topology>
    </subcellularLocation>
</comment>
<name>A0ABQ2NAE8_9ACTN</name>
<reference evidence="10" key="1">
    <citation type="journal article" date="2019" name="Int. J. Syst. Evol. Microbiol.">
        <title>The Global Catalogue of Microorganisms (GCM) 10K type strain sequencing project: providing services to taxonomists for standard genome sequencing and annotation.</title>
        <authorList>
            <consortium name="The Broad Institute Genomics Platform"/>
            <consortium name="The Broad Institute Genome Sequencing Center for Infectious Disease"/>
            <person name="Wu L."/>
            <person name="Ma J."/>
        </authorList>
    </citation>
    <scope>NUCLEOTIDE SEQUENCE [LARGE SCALE GENOMIC DNA]</scope>
    <source>
        <strain evidence="10">CGMCC 4.7371</strain>
    </source>
</reference>
<evidence type="ECO:0000256" key="5">
    <source>
        <dbReference type="ARBA" id="ARBA00023136"/>
    </source>
</evidence>
<dbReference type="PANTHER" id="PTHR12383">
    <property type="entry name" value="PROTEASE FAMILY S26 MITOCHONDRIAL INNER MEMBRANE PROTEASE-RELATED"/>
    <property type="match status" value="1"/>
</dbReference>
<dbReference type="InterPro" id="IPR036286">
    <property type="entry name" value="LexA/Signal_pep-like_sf"/>
</dbReference>
<dbReference type="EC" id="3.4.21.89" evidence="3 7"/>
<sequence>MMGRTRGEAGAVRHVLGWSALVAFLLALLAIVAALAFSVHVKGHSMEPTVHDGDRLLVQFWRRGDVHRFDLVEARVGVAKSPVVKRVVGLPGDTVSVSFADGKPVVRLTPAGSRTAYVVENGRWSEQVGDRTAPCCNPDGTAGTATTRVVVPAGSYWLLGDNWGGSDDSRTYGFVKKADIGGVLDRRLQPLGSFGRVPNPARLAKVAHAAQK</sequence>
<dbReference type="PRINTS" id="PR00727">
    <property type="entry name" value="LEADERPTASE"/>
</dbReference>
<evidence type="ECO:0000256" key="1">
    <source>
        <dbReference type="ARBA" id="ARBA00000677"/>
    </source>
</evidence>
<evidence type="ECO:0000256" key="7">
    <source>
        <dbReference type="RuleBase" id="RU362042"/>
    </source>
</evidence>
<keyword evidence="7" id="KW-0645">Protease</keyword>
<comment type="caution">
    <text evidence="9">The sequence shown here is derived from an EMBL/GenBank/DDBJ whole genome shotgun (WGS) entry which is preliminary data.</text>
</comment>
<evidence type="ECO:0000256" key="3">
    <source>
        <dbReference type="ARBA" id="ARBA00013208"/>
    </source>
</evidence>
<feature type="domain" description="Peptidase S26" evidence="8">
    <location>
        <begin position="20"/>
        <end position="184"/>
    </location>
</feature>
<keyword evidence="10" id="KW-1185">Reference proteome</keyword>
<evidence type="ECO:0000256" key="2">
    <source>
        <dbReference type="ARBA" id="ARBA00004401"/>
    </source>
</evidence>
<evidence type="ECO:0000259" key="8">
    <source>
        <dbReference type="Pfam" id="PF10502"/>
    </source>
</evidence>
<protein>
    <recommendedName>
        <fullName evidence="3 7">Signal peptidase I</fullName>
        <ecNumber evidence="3 7">3.4.21.89</ecNumber>
    </recommendedName>
</protein>
<dbReference type="PANTHER" id="PTHR12383:SF16">
    <property type="entry name" value="MITOCHONDRIAL INNER MEMBRANE PROTEASE SUBUNIT 1"/>
    <property type="match status" value="1"/>
</dbReference>
<dbReference type="InterPro" id="IPR019533">
    <property type="entry name" value="Peptidase_S26"/>
</dbReference>
<dbReference type="InterPro" id="IPR052064">
    <property type="entry name" value="Mito_IMP1_subunit"/>
</dbReference>
<dbReference type="NCBIfam" id="TIGR02227">
    <property type="entry name" value="sigpep_I_bact"/>
    <property type="match status" value="1"/>
</dbReference>
<dbReference type="Proteomes" id="UP000655410">
    <property type="component" value="Unassembled WGS sequence"/>
</dbReference>
<keyword evidence="5" id="KW-0472">Membrane</keyword>
<dbReference type="Pfam" id="PF10502">
    <property type="entry name" value="Peptidase_S26"/>
    <property type="match status" value="1"/>
</dbReference>
<comment type="catalytic activity">
    <reaction evidence="1 7">
        <text>Cleavage of hydrophobic, N-terminal signal or leader sequences from secreted and periplasmic proteins.</text>
        <dbReference type="EC" id="3.4.21.89"/>
    </reaction>
</comment>